<evidence type="ECO:0000313" key="4">
    <source>
        <dbReference type="Proteomes" id="UP001469553"/>
    </source>
</evidence>
<proteinExistence type="predicted"/>
<feature type="signal peptide" evidence="2">
    <location>
        <begin position="1"/>
        <end position="27"/>
    </location>
</feature>
<dbReference type="Proteomes" id="UP001469553">
    <property type="component" value="Unassembled WGS sequence"/>
</dbReference>
<feature type="region of interest" description="Disordered" evidence="1">
    <location>
        <begin position="95"/>
        <end position="114"/>
    </location>
</feature>
<reference evidence="3 4" key="1">
    <citation type="submission" date="2021-06" db="EMBL/GenBank/DDBJ databases">
        <authorList>
            <person name="Palmer J.M."/>
        </authorList>
    </citation>
    <scope>NUCLEOTIDE SEQUENCE [LARGE SCALE GENOMIC DNA]</scope>
    <source>
        <strain evidence="3 4">AS_MEX2019</strain>
        <tissue evidence="3">Muscle</tissue>
    </source>
</reference>
<name>A0ABV0Z865_9TELE</name>
<accession>A0ABV0Z865</accession>
<evidence type="ECO:0000313" key="3">
    <source>
        <dbReference type="EMBL" id="MEQ2302399.1"/>
    </source>
</evidence>
<feature type="compositionally biased region" description="Basic and acidic residues" evidence="1">
    <location>
        <begin position="96"/>
        <end position="106"/>
    </location>
</feature>
<organism evidence="3 4">
    <name type="scientific">Ameca splendens</name>
    <dbReference type="NCBI Taxonomy" id="208324"/>
    <lineage>
        <taxon>Eukaryota</taxon>
        <taxon>Metazoa</taxon>
        <taxon>Chordata</taxon>
        <taxon>Craniata</taxon>
        <taxon>Vertebrata</taxon>
        <taxon>Euteleostomi</taxon>
        <taxon>Actinopterygii</taxon>
        <taxon>Neopterygii</taxon>
        <taxon>Teleostei</taxon>
        <taxon>Neoteleostei</taxon>
        <taxon>Acanthomorphata</taxon>
        <taxon>Ovalentaria</taxon>
        <taxon>Atherinomorphae</taxon>
        <taxon>Cyprinodontiformes</taxon>
        <taxon>Goodeidae</taxon>
        <taxon>Ameca</taxon>
    </lineage>
</organism>
<dbReference type="EMBL" id="JAHRIP010056744">
    <property type="protein sequence ID" value="MEQ2302399.1"/>
    <property type="molecule type" value="Genomic_DNA"/>
</dbReference>
<sequence length="114" mass="11920">MLSPAALSAAAAAAAVWLLALLGPGLSLPAEHDSEAGFTLCDDCFYRQTPPRGASAELPLHHHCHRLPGGQALATLSRPTCDTAVCSAFHLSHGWTGREKEQRGETDVSSANSC</sequence>
<gene>
    <name evidence="3" type="ORF">AMECASPLE_006517</name>
</gene>
<feature type="chain" id="PRO_5047378838" evidence="2">
    <location>
        <begin position="28"/>
        <end position="114"/>
    </location>
</feature>
<keyword evidence="4" id="KW-1185">Reference proteome</keyword>
<keyword evidence="2" id="KW-0732">Signal</keyword>
<evidence type="ECO:0000256" key="2">
    <source>
        <dbReference type="SAM" id="SignalP"/>
    </source>
</evidence>
<comment type="caution">
    <text evidence="3">The sequence shown here is derived from an EMBL/GenBank/DDBJ whole genome shotgun (WGS) entry which is preliminary data.</text>
</comment>
<protein>
    <submittedName>
        <fullName evidence="3">Uncharacterized protein</fullName>
    </submittedName>
</protein>
<evidence type="ECO:0000256" key="1">
    <source>
        <dbReference type="SAM" id="MobiDB-lite"/>
    </source>
</evidence>